<dbReference type="EnsemblMetazoa" id="PPA11882a.1">
    <property type="protein sequence ID" value="PPA11882a.1"/>
    <property type="gene ID" value="WBGene00101436"/>
</dbReference>
<reference evidence="2" key="1">
    <citation type="journal article" date="2008" name="Nat. Genet.">
        <title>The Pristionchus pacificus genome provides a unique perspective on nematode lifestyle and parasitism.</title>
        <authorList>
            <person name="Dieterich C."/>
            <person name="Clifton S.W."/>
            <person name="Schuster L.N."/>
            <person name="Chinwalla A."/>
            <person name="Delehaunty K."/>
            <person name="Dinkelacker I."/>
            <person name="Fulton L."/>
            <person name="Fulton R."/>
            <person name="Godfrey J."/>
            <person name="Minx P."/>
            <person name="Mitreva M."/>
            <person name="Roeseler W."/>
            <person name="Tian H."/>
            <person name="Witte H."/>
            <person name="Yang S.P."/>
            <person name="Wilson R.K."/>
            <person name="Sommer R.J."/>
        </authorList>
    </citation>
    <scope>NUCLEOTIDE SEQUENCE [LARGE SCALE GENOMIC DNA]</scope>
    <source>
        <strain evidence="2">PS312</strain>
    </source>
</reference>
<dbReference type="InterPro" id="IPR006201">
    <property type="entry name" value="Neur_channel"/>
</dbReference>
<dbReference type="InterPro" id="IPR006202">
    <property type="entry name" value="Neur_chan_lig-bd"/>
</dbReference>
<accession>A0A2A6BZC9</accession>
<evidence type="ECO:0000313" key="1">
    <source>
        <dbReference type="EnsemblMetazoa" id="PPA11882a.1"/>
    </source>
</evidence>
<dbReference type="GO" id="GO:0051932">
    <property type="term" value="P:synaptic transmission, GABAergic"/>
    <property type="evidence" value="ECO:0000318"/>
    <property type="project" value="GO_Central"/>
</dbReference>
<dbReference type="OrthoDB" id="5779643at2759"/>
<organism evidence="1 2">
    <name type="scientific">Pristionchus pacificus</name>
    <name type="common">Parasitic nematode worm</name>
    <dbReference type="NCBI Taxonomy" id="54126"/>
    <lineage>
        <taxon>Eukaryota</taxon>
        <taxon>Metazoa</taxon>
        <taxon>Ecdysozoa</taxon>
        <taxon>Nematoda</taxon>
        <taxon>Chromadorea</taxon>
        <taxon>Rhabditida</taxon>
        <taxon>Rhabditina</taxon>
        <taxon>Diplogasteromorpha</taxon>
        <taxon>Diplogasteroidea</taxon>
        <taxon>Neodiplogasteridae</taxon>
        <taxon>Pristionchus</taxon>
    </lineage>
</organism>
<name>A0A2A6BZC9_PRIPA</name>
<dbReference type="GO" id="GO:1902476">
    <property type="term" value="P:chloride transmembrane transport"/>
    <property type="evidence" value="ECO:0000318"/>
    <property type="project" value="GO_Central"/>
</dbReference>
<gene>
    <name evidence="1" type="primary">WBGene00101436</name>
</gene>
<dbReference type="AlphaFoldDB" id="A0A2A6BZC9"/>
<keyword evidence="2" id="KW-1185">Reference proteome</keyword>
<reference evidence="1" key="2">
    <citation type="submission" date="2022-06" db="UniProtKB">
        <authorList>
            <consortium name="EnsemblMetazoa"/>
        </authorList>
    </citation>
    <scope>IDENTIFICATION</scope>
    <source>
        <strain evidence="1">PS312</strain>
    </source>
</reference>
<sequence>MRLLLILLLLVSFVSCQQKAVHARRLGASSQVIKTLSTRASPDTRPPVRGCAGQSPFIICLKDSADHSSIVVLTSIFINRIEWDTPKGAEVDLYLRQQWEDSRLSYDVDPREDLDEITLPDSTEIWVPDTFITTGREKEVDESRRRIIVEPTGHVRSSEERVVMITPSTSSSSPFSPTRTLTIRISSYKYPLEDVVYLWANSPPLVSPVEVSSSLLEGPLQFEHAVAGDCVGNYTTGSYSCIDVVVTFKASFWNSFGRFFLPTTLLIIFSFLHMWLHPSWSVPRSFSAVIPFTIFALIFLFHSPKPHESCWLIFCLLLTFLSLLEYFIILCCGVRRETRLPNYTEDAAHKAQQVTNAIGDATNTSCTAARSPVDSIGRVLFPLVFIIGIILFAFLF</sequence>
<dbReference type="PROSITE" id="PS51257">
    <property type="entry name" value="PROKAR_LIPOPROTEIN"/>
    <property type="match status" value="1"/>
</dbReference>
<dbReference type="InterPro" id="IPR038050">
    <property type="entry name" value="Neuro_actylchol_rec"/>
</dbReference>
<dbReference type="GO" id="GO:1902711">
    <property type="term" value="C:GABA-A receptor complex"/>
    <property type="evidence" value="ECO:0000318"/>
    <property type="project" value="GO_Central"/>
</dbReference>
<protein>
    <submittedName>
        <fullName evidence="1">Lgc-34</fullName>
    </submittedName>
</protein>
<dbReference type="GO" id="GO:0045202">
    <property type="term" value="C:synapse"/>
    <property type="evidence" value="ECO:0007669"/>
    <property type="project" value="GOC"/>
</dbReference>
<accession>A0A8R1UB21</accession>
<evidence type="ECO:0000313" key="2">
    <source>
        <dbReference type="Proteomes" id="UP000005239"/>
    </source>
</evidence>
<dbReference type="GO" id="GO:0004890">
    <property type="term" value="F:GABA-A receptor activity"/>
    <property type="evidence" value="ECO:0000318"/>
    <property type="project" value="GO_Central"/>
</dbReference>
<dbReference type="InterPro" id="IPR036734">
    <property type="entry name" value="Neur_chan_lig-bd_sf"/>
</dbReference>
<dbReference type="GO" id="GO:0016020">
    <property type="term" value="C:membrane"/>
    <property type="evidence" value="ECO:0007669"/>
    <property type="project" value="InterPro"/>
</dbReference>
<dbReference type="PANTHER" id="PTHR18945">
    <property type="entry name" value="NEUROTRANSMITTER GATED ION CHANNEL"/>
    <property type="match status" value="1"/>
</dbReference>
<dbReference type="Gene3D" id="2.70.170.10">
    <property type="entry name" value="Neurotransmitter-gated ion-channel ligand-binding domain"/>
    <property type="match status" value="1"/>
</dbReference>
<dbReference type="Gene3D" id="1.20.58.390">
    <property type="entry name" value="Neurotransmitter-gated ion-channel transmembrane domain"/>
    <property type="match status" value="1"/>
</dbReference>
<dbReference type="Proteomes" id="UP000005239">
    <property type="component" value="Unassembled WGS sequence"/>
</dbReference>
<dbReference type="Pfam" id="PF02931">
    <property type="entry name" value="Neur_chan_LBD"/>
    <property type="match status" value="1"/>
</dbReference>
<proteinExistence type="predicted"/>
<dbReference type="SUPFAM" id="SSF63712">
    <property type="entry name" value="Nicotinic receptor ligand binding domain-like"/>
    <property type="match status" value="1"/>
</dbReference>
<dbReference type="GO" id="GO:0005230">
    <property type="term" value="F:extracellular ligand-gated monoatomic ion channel activity"/>
    <property type="evidence" value="ECO:0007669"/>
    <property type="project" value="InterPro"/>
</dbReference>